<dbReference type="InterPro" id="IPR036388">
    <property type="entry name" value="WH-like_DNA-bd_sf"/>
</dbReference>
<dbReference type="SUPFAM" id="SSF52540">
    <property type="entry name" value="P-loop containing nucleoside triphosphate hydrolases"/>
    <property type="match status" value="1"/>
</dbReference>
<dbReference type="PANTHER" id="PTHR16305">
    <property type="entry name" value="TESTICULAR SOLUBLE ADENYLYL CYCLASE"/>
    <property type="match status" value="1"/>
</dbReference>
<organism evidence="4 5">
    <name type="scientific">Actinocorallia libanotica</name>
    <dbReference type="NCBI Taxonomy" id="46162"/>
    <lineage>
        <taxon>Bacteria</taxon>
        <taxon>Bacillati</taxon>
        <taxon>Actinomycetota</taxon>
        <taxon>Actinomycetes</taxon>
        <taxon>Streptosporangiales</taxon>
        <taxon>Thermomonosporaceae</taxon>
        <taxon>Actinocorallia</taxon>
    </lineage>
</organism>
<gene>
    <name evidence="4" type="ORF">GCM10009550_38140</name>
</gene>
<dbReference type="PANTHER" id="PTHR16305:SF35">
    <property type="entry name" value="TRANSCRIPTIONAL ACTIVATOR DOMAIN"/>
    <property type="match status" value="1"/>
</dbReference>
<feature type="domain" description="HTH luxR-type" evidence="3">
    <location>
        <begin position="822"/>
        <end position="887"/>
    </location>
</feature>
<keyword evidence="2" id="KW-0067">ATP-binding</keyword>
<sequence>MRAGRSGVLTLRGEAGIGKTALLDYLSACAEGCRIVRVAGVESEMELAFAGLHALCTPVLNHLDQLPVPQRAALCTAFGMSAGPPPDRFLVGLAVLSLLADAAEEQPLVCIIDDVQWLDRVSVQILAFVARRLFAERVGLVFALRTSDEKHHLEGLPELVVEGLAAADAGQLLDTMVPGRLDVPVRDQILGEAGGNPLALVELARSGKPIVAAGGFGLPMEMPLTSRIEQGFVNQLDPLPAETRRLLLLAAAEPIGDVMLLWRAAERLDIGLGAAEPAEAIGLVEIGTRVRFRHPLVRSAVYRAATTPERREAHRALAHVTDARFDPDRRAWHRARAAGGPPQKVGGQLERSADRAHSRGGLSAAAAFLQQAAVLTPDPAARAERSLAAARAKLDVADTVAASKLLAAAAAGPADPLRSARLELLRAQIVFDEQRGRDAPPLLLEAAKRLDPLDPAMARDTYLEAMAAAMYAGRLGAGPDEREVAEAARAADHELGPGAADQLLGALVTRFTDGYEAAVKPLALALRRFGEPDAGGTDRRWMWLACRLAQDLWDDDLWHALATCGVRVARETGALNLLPNVLNHLAALNIHCGALETAASLVEEVDSIVEATGMPPLKFGAAMLAAVRGDKHQTLALFDWGRHNVTVRGEGSALARIWWLTALLYNSHGDYGEALTAARRADEHEDPILHSWVRVELIEACVRNGGPLEEANAALEHLTRATRASGTEWALGTAARCCALMTGDEALYLESIERLGRSRAVLELGRSHLVYGEWLRRENRRMDAREHLRTAHETFDRMGAIAFAERARRELSATGETARKRTKEAFSELTAQETQIARLAAQGHTNPEIAAQLFISPRTVEYHLGKVFPKLGISSRRQLRAVLSGTEDAAACG</sequence>
<dbReference type="InterPro" id="IPR041664">
    <property type="entry name" value="AAA_16"/>
</dbReference>
<dbReference type="SMART" id="SM00421">
    <property type="entry name" value="HTH_LUXR"/>
    <property type="match status" value="1"/>
</dbReference>
<dbReference type="EMBL" id="BAAAHH010000015">
    <property type="protein sequence ID" value="GAA0954636.1"/>
    <property type="molecule type" value="Genomic_DNA"/>
</dbReference>
<dbReference type="Pfam" id="PF00196">
    <property type="entry name" value="GerE"/>
    <property type="match status" value="1"/>
</dbReference>
<keyword evidence="5" id="KW-1185">Reference proteome</keyword>
<keyword evidence="1" id="KW-0547">Nucleotide-binding</keyword>
<evidence type="ECO:0000256" key="2">
    <source>
        <dbReference type="ARBA" id="ARBA00022840"/>
    </source>
</evidence>
<dbReference type="SUPFAM" id="SSF46894">
    <property type="entry name" value="C-terminal effector domain of the bipartite response regulators"/>
    <property type="match status" value="1"/>
</dbReference>
<dbReference type="Pfam" id="PF13191">
    <property type="entry name" value="AAA_16"/>
    <property type="match status" value="1"/>
</dbReference>
<evidence type="ECO:0000313" key="5">
    <source>
        <dbReference type="Proteomes" id="UP001500665"/>
    </source>
</evidence>
<protein>
    <submittedName>
        <fullName evidence="4">LuxR family transcriptional regulator</fullName>
    </submittedName>
</protein>
<proteinExistence type="predicted"/>
<dbReference type="Proteomes" id="UP001500665">
    <property type="component" value="Unassembled WGS sequence"/>
</dbReference>
<dbReference type="CDD" id="cd06170">
    <property type="entry name" value="LuxR_C_like"/>
    <property type="match status" value="1"/>
</dbReference>
<dbReference type="InterPro" id="IPR027417">
    <property type="entry name" value="P-loop_NTPase"/>
</dbReference>
<reference evidence="4 5" key="1">
    <citation type="journal article" date="2019" name="Int. J. Syst. Evol. Microbiol.">
        <title>The Global Catalogue of Microorganisms (GCM) 10K type strain sequencing project: providing services to taxonomists for standard genome sequencing and annotation.</title>
        <authorList>
            <consortium name="The Broad Institute Genomics Platform"/>
            <consortium name="The Broad Institute Genome Sequencing Center for Infectious Disease"/>
            <person name="Wu L."/>
            <person name="Ma J."/>
        </authorList>
    </citation>
    <scope>NUCLEOTIDE SEQUENCE [LARGE SCALE GENOMIC DNA]</scope>
    <source>
        <strain evidence="4 5">JCM 10696</strain>
    </source>
</reference>
<accession>A0ABN1RBV4</accession>
<dbReference type="Gene3D" id="1.10.10.10">
    <property type="entry name" value="Winged helix-like DNA-binding domain superfamily/Winged helix DNA-binding domain"/>
    <property type="match status" value="1"/>
</dbReference>
<dbReference type="InterPro" id="IPR000792">
    <property type="entry name" value="Tscrpt_reg_LuxR_C"/>
</dbReference>
<dbReference type="PROSITE" id="PS50043">
    <property type="entry name" value="HTH_LUXR_2"/>
    <property type="match status" value="1"/>
</dbReference>
<dbReference type="PRINTS" id="PR00038">
    <property type="entry name" value="HTHLUXR"/>
</dbReference>
<evidence type="ECO:0000313" key="4">
    <source>
        <dbReference type="EMBL" id="GAA0954636.1"/>
    </source>
</evidence>
<comment type="caution">
    <text evidence="4">The sequence shown here is derived from an EMBL/GenBank/DDBJ whole genome shotgun (WGS) entry which is preliminary data.</text>
</comment>
<dbReference type="InterPro" id="IPR016032">
    <property type="entry name" value="Sig_transdc_resp-reg_C-effctor"/>
</dbReference>
<name>A0ABN1RBV4_9ACTN</name>
<evidence type="ECO:0000259" key="3">
    <source>
        <dbReference type="PROSITE" id="PS50043"/>
    </source>
</evidence>
<evidence type="ECO:0000256" key="1">
    <source>
        <dbReference type="ARBA" id="ARBA00022741"/>
    </source>
</evidence>